<evidence type="ECO:0000313" key="4">
    <source>
        <dbReference type="Proteomes" id="UP000787625"/>
    </source>
</evidence>
<dbReference type="Proteomes" id="UP000787625">
    <property type="component" value="Unassembled WGS sequence"/>
</dbReference>
<dbReference type="AlphaFoldDB" id="A0A9D2UJS4"/>
<feature type="region of interest" description="Disordered" evidence="2">
    <location>
        <begin position="74"/>
        <end position="97"/>
    </location>
</feature>
<protein>
    <submittedName>
        <fullName evidence="3">Uncharacterized protein</fullName>
    </submittedName>
</protein>
<dbReference type="EMBL" id="DWUP01000194">
    <property type="protein sequence ID" value="HJD53728.1"/>
    <property type="molecule type" value="Genomic_DNA"/>
</dbReference>
<reference evidence="3" key="2">
    <citation type="submission" date="2021-04" db="EMBL/GenBank/DDBJ databases">
        <authorList>
            <person name="Gilroy R."/>
        </authorList>
    </citation>
    <scope>NUCLEOTIDE SEQUENCE</scope>
    <source>
        <strain evidence="3">MalCec1-1739</strain>
    </source>
</reference>
<name>A0A9D2UJS4_9BACT</name>
<comment type="caution">
    <text evidence="3">The sequence shown here is derived from an EMBL/GenBank/DDBJ whole genome shotgun (WGS) entry which is preliminary data.</text>
</comment>
<proteinExistence type="predicted"/>
<feature type="coiled-coil region" evidence="1">
    <location>
        <begin position="98"/>
        <end position="125"/>
    </location>
</feature>
<evidence type="ECO:0000313" key="3">
    <source>
        <dbReference type="EMBL" id="HJD53728.1"/>
    </source>
</evidence>
<reference evidence="3" key="1">
    <citation type="journal article" date="2021" name="PeerJ">
        <title>Extensive microbial diversity within the chicken gut microbiome revealed by metagenomics and culture.</title>
        <authorList>
            <person name="Gilroy R."/>
            <person name="Ravi A."/>
            <person name="Getino M."/>
            <person name="Pursley I."/>
            <person name="Horton D.L."/>
            <person name="Alikhan N.F."/>
            <person name="Baker D."/>
            <person name="Gharbi K."/>
            <person name="Hall N."/>
            <person name="Watson M."/>
            <person name="Adriaenssens E.M."/>
            <person name="Foster-Nyarko E."/>
            <person name="Jarju S."/>
            <person name="Secka A."/>
            <person name="Antonio M."/>
            <person name="Oren A."/>
            <person name="Chaudhuri R.R."/>
            <person name="La Ragione R."/>
            <person name="Hildebrand F."/>
            <person name="Pallen M.J."/>
        </authorList>
    </citation>
    <scope>NUCLEOTIDE SEQUENCE</scope>
    <source>
        <strain evidence="3">MalCec1-1739</strain>
    </source>
</reference>
<evidence type="ECO:0000256" key="1">
    <source>
        <dbReference type="SAM" id="Coils"/>
    </source>
</evidence>
<sequence>MTELERLNEALKEAFAKIGITKKTDMAAYIPYRFSYFSEVTTGHKPMSRLFLNKLYERIGINPQWVRTGEGEMLTEPAVPKAENGSRRQSTRAAKSDMQDVQAFFEELKKQLAEKDEQLSKRDAQIDRLLQIIENLSGN</sequence>
<keyword evidence="1" id="KW-0175">Coiled coil</keyword>
<gene>
    <name evidence="3" type="ORF">IAA93_08410</name>
</gene>
<evidence type="ECO:0000256" key="2">
    <source>
        <dbReference type="SAM" id="MobiDB-lite"/>
    </source>
</evidence>
<organism evidence="3 4">
    <name type="scientific">Candidatus Avibacteroides avistercoris</name>
    <dbReference type="NCBI Taxonomy" id="2840690"/>
    <lineage>
        <taxon>Bacteria</taxon>
        <taxon>Pseudomonadati</taxon>
        <taxon>Bacteroidota</taxon>
        <taxon>Bacteroidia</taxon>
        <taxon>Bacteroidales</taxon>
        <taxon>Bacteroidaceae</taxon>
        <taxon>Bacteroidaceae incertae sedis</taxon>
        <taxon>Candidatus Avibacteroides</taxon>
    </lineage>
</organism>
<accession>A0A9D2UJS4</accession>